<evidence type="ECO:0000313" key="4">
    <source>
        <dbReference type="Proteomes" id="UP000587880"/>
    </source>
</evidence>
<protein>
    <submittedName>
        <fullName evidence="3">Helix-turn-helix domain-containing protein</fullName>
    </submittedName>
</protein>
<feature type="coiled-coil region" evidence="1">
    <location>
        <begin position="6"/>
        <end position="76"/>
    </location>
</feature>
<dbReference type="RefSeq" id="WP_168981060.1">
    <property type="nucleotide sequence ID" value="NZ_JABAGD010000003.1"/>
</dbReference>
<feature type="domain" description="Resolvase HTH" evidence="2">
    <location>
        <begin position="89"/>
        <end position="131"/>
    </location>
</feature>
<dbReference type="InterPro" id="IPR006120">
    <property type="entry name" value="Resolvase_HTH_dom"/>
</dbReference>
<dbReference type="EMBL" id="JABAGD010000003">
    <property type="protein sequence ID" value="NMF03720.1"/>
    <property type="molecule type" value="Genomic_DNA"/>
</dbReference>
<reference evidence="3 4" key="1">
    <citation type="submission" date="2020-04" db="EMBL/GenBank/DDBJ databases">
        <authorList>
            <person name="Hitch T.C.A."/>
            <person name="Wylensek D."/>
            <person name="Clavel T."/>
        </authorList>
    </citation>
    <scope>NUCLEOTIDE SEQUENCE [LARGE SCALE GENOMIC DNA]</scope>
    <source>
        <strain evidence="3 4">WB01_NA02</strain>
    </source>
</reference>
<gene>
    <name evidence="3" type="ORF">HF849_02980</name>
</gene>
<dbReference type="AlphaFoldDB" id="A0A7X9SKV2"/>
<dbReference type="GO" id="GO:0000150">
    <property type="term" value="F:DNA strand exchange activity"/>
    <property type="evidence" value="ECO:0007669"/>
    <property type="project" value="InterPro"/>
</dbReference>
<dbReference type="Gene3D" id="1.10.10.60">
    <property type="entry name" value="Homeodomain-like"/>
    <property type="match status" value="1"/>
</dbReference>
<dbReference type="GO" id="GO:0003677">
    <property type="term" value="F:DNA binding"/>
    <property type="evidence" value="ECO:0007669"/>
    <property type="project" value="InterPro"/>
</dbReference>
<dbReference type="SUPFAM" id="SSF46689">
    <property type="entry name" value="Homeodomain-like"/>
    <property type="match status" value="1"/>
</dbReference>
<keyword evidence="1" id="KW-0175">Coiled coil</keyword>
<evidence type="ECO:0000259" key="2">
    <source>
        <dbReference type="Pfam" id="PF02796"/>
    </source>
</evidence>
<sequence>MEKLTIEGLQEQVNLYKEKIESVIKENARLCREIEEIKDDKSAVSVKEYDILLSNLESLKSELDEYKNLYFREKQRVRVRQVKNSRNAGRKPVSDELRNRALNLKEQGLNIRSIAKELNIALGTVLKIVNEQK</sequence>
<evidence type="ECO:0000256" key="1">
    <source>
        <dbReference type="SAM" id="Coils"/>
    </source>
</evidence>
<proteinExistence type="predicted"/>
<comment type="caution">
    <text evidence="3">The sequence shown here is derived from an EMBL/GenBank/DDBJ whole genome shotgun (WGS) entry which is preliminary data.</text>
</comment>
<dbReference type="Proteomes" id="UP000587880">
    <property type="component" value="Unassembled WGS sequence"/>
</dbReference>
<evidence type="ECO:0000313" key="3">
    <source>
        <dbReference type="EMBL" id="NMF03720.1"/>
    </source>
</evidence>
<accession>A0A7X9SKV2</accession>
<dbReference type="Pfam" id="PF02796">
    <property type="entry name" value="HTH_7"/>
    <property type="match status" value="1"/>
</dbReference>
<organism evidence="3 4">
    <name type="scientific">Clostridium beijerinckii</name>
    <name type="common">Clostridium MP</name>
    <dbReference type="NCBI Taxonomy" id="1520"/>
    <lineage>
        <taxon>Bacteria</taxon>
        <taxon>Bacillati</taxon>
        <taxon>Bacillota</taxon>
        <taxon>Clostridia</taxon>
        <taxon>Eubacteriales</taxon>
        <taxon>Clostridiaceae</taxon>
        <taxon>Clostridium</taxon>
    </lineage>
</organism>
<dbReference type="InterPro" id="IPR009057">
    <property type="entry name" value="Homeodomain-like_sf"/>
</dbReference>
<name>A0A7X9SKV2_CLOBE</name>